<comment type="caution">
    <text evidence="1">The sequence shown here is derived from an EMBL/GenBank/DDBJ whole genome shotgun (WGS) entry which is preliminary data.</text>
</comment>
<accession>A0A1V6TI35</accession>
<name>A0A1V6TI35_9EURO</name>
<gene>
    <name evidence="1" type="ORF">PENFLA_c007G03296</name>
</gene>
<dbReference type="AlphaFoldDB" id="A0A1V6TI35"/>
<proteinExistence type="predicted"/>
<organism evidence="1 2">
    <name type="scientific">Penicillium flavigenum</name>
    <dbReference type="NCBI Taxonomy" id="254877"/>
    <lineage>
        <taxon>Eukaryota</taxon>
        <taxon>Fungi</taxon>
        <taxon>Dikarya</taxon>
        <taxon>Ascomycota</taxon>
        <taxon>Pezizomycotina</taxon>
        <taxon>Eurotiomycetes</taxon>
        <taxon>Eurotiomycetidae</taxon>
        <taxon>Eurotiales</taxon>
        <taxon>Aspergillaceae</taxon>
        <taxon>Penicillium</taxon>
    </lineage>
</organism>
<reference evidence="2" key="1">
    <citation type="journal article" date="2017" name="Nat. Microbiol.">
        <title>Global analysis of biosynthetic gene clusters reveals vast potential of secondary metabolite production in Penicillium species.</title>
        <authorList>
            <person name="Nielsen J.C."/>
            <person name="Grijseels S."/>
            <person name="Prigent S."/>
            <person name="Ji B."/>
            <person name="Dainat J."/>
            <person name="Nielsen K.F."/>
            <person name="Frisvad J.C."/>
            <person name="Workman M."/>
            <person name="Nielsen J."/>
        </authorList>
    </citation>
    <scope>NUCLEOTIDE SEQUENCE [LARGE SCALE GENOMIC DNA]</scope>
    <source>
        <strain evidence="2">IBT 14082</strain>
    </source>
</reference>
<evidence type="ECO:0000313" key="2">
    <source>
        <dbReference type="Proteomes" id="UP000191342"/>
    </source>
</evidence>
<dbReference type="EMBL" id="MLQL01000007">
    <property type="protein sequence ID" value="OQE26052.1"/>
    <property type="molecule type" value="Genomic_DNA"/>
</dbReference>
<evidence type="ECO:0000313" key="1">
    <source>
        <dbReference type="EMBL" id="OQE26052.1"/>
    </source>
</evidence>
<dbReference type="Proteomes" id="UP000191342">
    <property type="component" value="Unassembled WGS sequence"/>
</dbReference>
<sequence length="259" mass="29685">MRRQFIQDFRVPRQAVSQWLRFLQEHVGYRGITVSWDRIQELPEDDSVLDQVLTQDINVVSQESATDDRVWPICAASTVRVRGVQYHIRSTYHRPGSMGLLCVDTPIQSPIWLLRRRQNPTNNTSLTIMNKNAQMELASYTDRHKLPNYDKTEFDEHGWLITPPGGYRLSDALVFLIVGQNIVVARNGHGKWPADFNSDGDIYPDRWPVGEPVIVWAHGLPFIPVFADYYALVGFLEARRLVSGVNSLCSGIKFKVDYL</sequence>
<keyword evidence="2" id="KW-1185">Reference proteome</keyword>
<protein>
    <submittedName>
        <fullName evidence="1">Uncharacterized protein</fullName>
    </submittedName>
</protein>
<dbReference type="OrthoDB" id="4368118at2759"/>